<dbReference type="SUPFAM" id="SSF56059">
    <property type="entry name" value="Glutathione synthetase ATP-binding domain-like"/>
    <property type="match status" value="1"/>
</dbReference>
<reference evidence="1 2" key="1">
    <citation type="submission" date="2020-04" db="EMBL/GenBank/DDBJ databases">
        <title>Draft genome of Pyxidicoccus fallax type strain.</title>
        <authorList>
            <person name="Whitworth D.E."/>
        </authorList>
    </citation>
    <scope>NUCLEOTIDE SEQUENCE [LARGE SCALE GENOMIC DNA]</scope>
    <source>
        <strain evidence="1 2">DSM 14698</strain>
    </source>
</reference>
<keyword evidence="2" id="KW-1185">Reference proteome</keyword>
<protein>
    <submittedName>
        <fullName evidence="1">Uncharacterized protein</fullName>
    </submittedName>
</protein>
<evidence type="ECO:0000313" key="2">
    <source>
        <dbReference type="Proteomes" id="UP000518300"/>
    </source>
</evidence>
<accession>A0A848LWC0</accession>
<gene>
    <name evidence="1" type="ORF">HG543_44720</name>
</gene>
<sequence>MQLTAEQLHERLARLTPARCAGFVADALASIPPEVAHLAEAAPFIAPLSLDAAQVRVAMHRTQVLLDALVRLEEHVLTPEGEPLRQRLVRSLEPGSARLVAQCTHESRYSLQRRLRRMDAFLEPTTGRYSVIEVNQVAPLSFESHDMAQRLAQRMMDALGFDYTPRLLAPRIFRWLQGELHARQPGRELRLVALVSEHGYPTKSGLPGLARLVQEAAREAGFSTDVVHCYPPEVRRVQGRPVLAGREVDVIWRQSVFLDGYRERGEDVSDYEALCSHPEEHLIVNSTRSFLTASKETFALLCEPEVQRALGLPVEALAVLLETVPETVNLAHASHRRAEILEDRAAWISKPTDSSFGQGIEFGTRHTADSWARMVDARAGDGFVFQRRVAYPVIRWPQVMRSGELVSRDIEFDFCPHQVDGEMPGTALIRAHLRDTTLGSDRVMNVSSGSCMVPFLAPAG</sequence>
<evidence type="ECO:0000313" key="1">
    <source>
        <dbReference type="EMBL" id="NMO21910.1"/>
    </source>
</evidence>
<dbReference type="RefSeq" id="WP_169351078.1">
    <property type="nucleotide sequence ID" value="NZ_JABBJJ010000365.1"/>
</dbReference>
<name>A0A848LWC0_9BACT</name>
<dbReference type="Proteomes" id="UP000518300">
    <property type="component" value="Unassembled WGS sequence"/>
</dbReference>
<comment type="caution">
    <text evidence="1">The sequence shown here is derived from an EMBL/GenBank/DDBJ whole genome shotgun (WGS) entry which is preliminary data.</text>
</comment>
<organism evidence="1 2">
    <name type="scientific">Pyxidicoccus fallax</name>
    <dbReference type="NCBI Taxonomy" id="394095"/>
    <lineage>
        <taxon>Bacteria</taxon>
        <taxon>Pseudomonadati</taxon>
        <taxon>Myxococcota</taxon>
        <taxon>Myxococcia</taxon>
        <taxon>Myxococcales</taxon>
        <taxon>Cystobacterineae</taxon>
        <taxon>Myxococcaceae</taxon>
        <taxon>Pyxidicoccus</taxon>
    </lineage>
</organism>
<proteinExistence type="predicted"/>
<dbReference type="EMBL" id="JABBJJ010000365">
    <property type="protein sequence ID" value="NMO21910.1"/>
    <property type="molecule type" value="Genomic_DNA"/>
</dbReference>
<dbReference type="AlphaFoldDB" id="A0A848LWC0"/>